<dbReference type="PRINTS" id="PR00359">
    <property type="entry name" value="BP450"/>
</dbReference>
<name>A0A1H4JM94_9PSEU</name>
<dbReference type="InterPro" id="IPR002397">
    <property type="entry name" value="Cyt_P450_B"/>
</dbReference>
<gene>
    <name evidence="2" type="ORF">SAMN04489727_2036</name>
</gene>
<sequence length="411" mass="44699">MTPVPKTGCYLEGLSGLTSLSATTTCLDPQAAYRRLWETWGPVAPVELGPGIPVWLVMGYREIRSVVRDELHYSRNSSNWRLIADGHIGPESGLAPIMFPRDNAYFSDGDKHRRLRAPLVAGLAGLREQHMAQVIRETCARLIERMPDEGPIDLVALYAAQVPMLTVAGLFGIAPELGDRLQACVIGLFGSGEDSAERFGEMETIVAGVISEHRTAPAEDLTTAFLNHPGHRDDGEVLASMLLMLGAGWETLQVWIAQTLRIMLTDPRFEARVRGGHLGIDDALDHVLWADPPMANQPTRWAVADTVLGGQRIARGDALILGLAAANSDSWVGGHDRRDSGNRAHLAFGVGPHACPAQRASRLIARIAVETALHRLPDARLAVPASEIPLRPSPWTRGPEHLLVTATRARF</sequence>
<dbReference type="OrthoDB" id="4133219at2"/>
<dbReference type="SUPFAM" id="SSF48264">
    <property type="entry name" value="Cytochrome P450"/>
    <property type="match status" value="1"/>
</dbReference>
<dbReference type="GO" id="GO:0005506">
    <property type="term" value="F:iron ion binding"/>
    <property type="evidence" value="ECO:0007669"/>
    <property type="project" value="InterPro"/>
</dbReference>
<dbReference type="InterPro" id="IPR017972">
    <property type="entry name" value="Cyt_P450_CS"/>
</dbReference>
<dbReference type="EMBL" id="FNSO01000003">
    <property type="protein sequence ID" value="SEB47439.1"/>
    <property type="molecule type" value="Genomic_DNA"/>
</dbReference>
<dbReference type="GO" id="GO:0016705">
    <property type="term" value="F:oxidoreductase activity, acting on paired donors, with incorporation or reduction of molecular oxygen"/>
    <property type="evidence" value="ECO:0007669"/>
    <property type="project" value="InterPro"/>
</dbReference>
<reference evidence="3" key="1">
    <citation type="submission" date="2016-10" db="EMBL/GenBank/DDBJ databases">
        <authorList>
            <person name="Varghese N."/>
            <person name="Submissions S."/>
        </authorList>
    </citation>
    <scope>NUCLEOTIDE SEQUENCE [LARGE SCALE GENOMIC DNA]</scope>
    <source>
        <strain evidence="3">DSM 44544</strain>
    </source>
</reference>
<dbReference type="GO" id="GO:0004497">
    <property type="term" value="F:monooxygenase activity"/>
    <property type="evidence" value="ECO:0007669"/>
    <property type="project" value="InterPro"/>
</dbReference>
<organism evidence="2 3">
    <name type="scientific">Amycolatopsis tolypomycina</name>
    <dbReference type="NCBI Taxonomy" id="208445"/>
    <lineage>
        <taxon>Bacteria</taxon>
        <taxon>Bacillati</taxon>
        <taxon>Actinomycetota</taxon>
        <taxon>Actinomycetes</taxon>
        <taxon>Pseudonocardiales</taxon>
        <taxon>Pseudonocardiaceae</taxon>
        <taxon>Amycolatopsis</taxon>
    </lineage>
</organism>
<dbReference type="PANTHER" id="PTHR46696">
    <property type="entry name" value="P450, PUTATIVE (EUROFUNG)-RELATED"/>
    <property type="match status" value="1"/>
</dbReference>
<dbReference type="AlphaFoldDB" id="A0A1H4JM94"/>
<dbReference type="RefSeq" id="WP_091305636.1">
    <property type="nucleotide sequence ID" value="NZ_FNSO01000003.1"/>
</dbReference>
<dbReference type="Proteomes" id="UP000199622">
    <property type="component" value="Unassembled WGS sequence"/>
</dbReference>
<evidence type="ECO:0000256" key="1">
    <source>
        <dbReference type="ARBA" id="ARBA00010617"/>
    </source>
</evidence>
<dbReference type="STRING" id="208445.SAMN04489727_2036"/>
<evidence type="ECO:0000313" key="3">
    <source>
        <dbReference type="Proteomes" id="UP000199622"/>
    </source>
</evidence>
<dbReference type="PANTHER" id="PTHR46696:SF1">
    <property type="entry name" value="CYTOCHROME P450 YJIB-RELATED"/>
    <property type="match status" value="1"/>
</dbReference>
<dbReference type="GO" id="GO:0020037">
    <property type="term" value="F:heme binding"/>
    <property type="evidence" value="ECO:0007669"/>
    <property type="project" value="InterPro"/>
</dbReference>
<keyword evidence="3" id="KW-1185">Reference proteome</keyword>
<dbReference type="PROSITE" id="PS00086">
    <property type="entry name" value="CYTOCHROME_P450"/>
    <property type="match status" value="1"/>
</dbReference>
<protein>
    <submittedName>
        <fullName evidence="2">Cytochrome P450</fullName>
    </submittedName>
</protein>
<proteinExistence type="inferred from homology"/>
<dbReference type="InterPro" id="IPR036396">
    <property type="entry name" value="Cyt_P450_sf"/>
</dbReference>
<evidence type="ECO:0000313" key="2">
    <source>
        <dbReference type="EMBL" id="SEB47439.1"/>
    </source>
</evidence>
<accession>A0A1H4JM94</accession>
<comment type="similarity">
    <text evidence="1">Belongs to the cytochrome P450 family.</text>
</comment>
<dbReference type="Gene3D" id="1.10.630.10">
    <property type="entry name" value="Cytochrome P450"/>
    <property type="match status" value="1"/>
</dbReference>